<keyword evidence="2" id="KW-1185">Reference proteome</keyword>
<dbReference type="AlphaFoldDB" id="A0A6G9IEZ0"/>
<name>A0A6G9IEZ0_9GAMM</name>
<evidence type="ECO:0000313" key="2">
    <source>
        <dbReference type="Proteomes" id="UP000501168"/>
    </source>
</evidence>
<dbReference type="InterPro" id="IPR022293">
    <property type="entry name" value="Integrating-conj_element"/>
</dbReference>
<accession>A0A6G9IEZ0</accession>
<dbReference type="KEGG" id="orb:IPMB12_10970"/>
<dbReference type="Proteomes" id="UP000501168">
    <property type="component" value="Chromosome"/>
</dbReference>
<dbReference type="EMBL" id="CP050253">
    <property type="protein sequence ID" value="QIQ22160.1"/>
    <property type="molecule type" value="Genomic_DNA"/>
</dbReference>
<dbReference type="RefSeq" id="WP_166917457.1">
    <property type="nucleotide sequence ID" value="NZ_CP050253.1"/>
</dbReference>
<dbReference type="NCBIfam" id="TIGR03759">
    <property type="entry name" value="conj_TIGR03759"/>
    <property type="match status" value="1"/>
</dbReference>
<dbReference type="InParanoid" id="A0A6G9IEZ0"/>
<proteinExistence type="predicted"/>
<reference evidence="1 2" key="1">
    <citation type="submission" date="2020-03" db="EMBL/GenBank/DDBJ databases">
        <title>Complete genome sequence of Orbus sp. IPMB12 (BCRC 80908).</title>
        <authorList>
            <person name="Lo W.-S."/>
            <person name="Chang T.-H."/>
            <person name="Kuo C.-H."/>
        </authorList>
    </citation>
    <scope>NUCLEOTIDE SEQUENCE [LARGE SCALE GENOMIC DNA]</scope>
    <source>
        <strain evidence="1 2">IPMB12</strain>
    </source>
</reference>
<sequence length="244" mass="27745">MLQIKPKYLLFVFLAWTLVFGQGLLNQAVAQNNSQSNTSYSQVQLTQEQTQKASDWGLKKDEWLRYEQLMRGPIGIYSPNLDPLTVLGIEARTETERRYFAELQVKAESNRVQKELAYQRAYDEAFARLYPNLMPISDGMTDTPSTSSNIPSRLAVFVKDNCIACDSRVKQLQSNNQEFDIYLVGSRNNDKLVRDWANRIGIDTQKVKAGVITLNHDGGRWVQLGIGGDLPAIVKEVNGQWQRQ</sequence>
<evidence type="ECO:0000313" key="1">
    <source>
        <dbReference type="EMBL" id="QIQ22160.1"/>
    </source>
</evidence>
<gene>
    <name evidence="1" type="ORF">IPMB12_10970</name>
</gene>
<protein>
    <submittedName>
        <fullName evidence="1">TIGR03759 family integrating conjugative element protein</fullName>
    </submittedName>
</protein>
<organism evidence="1 2">
    <name type="scientific">Zophobihabitans entericus</name>
    <dbReference type="NCBI Taxonomy" id="1635327"/>
    <lineage>
        <taxon>Bacteria</taxon>
        <taxon>Pseudomonadati</taxon>
        <taxon>Pseudomonadota</taxon>
        <taxon>Gammaproteobacteria</taxon>
        <taxon>Orbales</taxon>
        <taxon>Orbaceae</taxon>
        <taxon>Zophobihabitans</taxon>
    </lineage>
</organism>